<name>A0A2G8LJY5_STIJA</name>
<accession>A0A2G8LJY5</accession>
<evidence type="ECO:0000313" key="3">
    <source>
        <dbReference type="Proteomes" id="UP000230750"/>
    </source>
</evidence>
<dbReference type="GO" id="GO:0000711">
    <property type="term" value="P:meiotic DNA repair synthesis"/>
    <property type="evidence" value="ECO:0007669"/>
    <property type="project" value="InterPro"/>
</dbReference>
<feature type="compositionally biased region" description="Polar residues" evidence="1">
    <location>
        <begin position="154"/>
        <end position="163"/>
    </location>
</feature>
<dbReference type="PANTHER" id="PTHR35258">
    <property type="entry name" value="SPERMATOGENESIS-ASSOCIATED PROTEIN 22"/>
    <property type="match status" value="1"/>
</dbReference>
<sequence length="351" mass="40002">MNSFNSQTSSSASGHKILPIFNMRKRPRQALYAVPSSQEIRNKEEVVSLTINHENQPMNPQSQSFVQYNQTRNASAQFKGNWNKPSSSFDSSSKTFKQPTGIRPKTQLKNTNQSQTRKLPPMQLLPNNNKANSTKSQWSRDQSSTPRTAMAHKSSVQSFQKQPKLTKLEKPSYSYHTSKETNFQPNVSHNVFQERISTTTPHEAQSTSDMTRNKVMQPKETMGSSLRVLTLGVEGVKKWSQILSNGMLLFEVFGLLNSEVTYNSEKSAKQFTVKDGNHTMQCIFYETDRVMPHQKRGQWIRCVGIFQNNITIFQCVSVREVSPNEQRWMKAQMGACEKVIKSHASIVKMEP</sequence>
<gene>
    <name evidence="2" type="ORF">BSL78_02499</name>
</gene>
<organism evidence="2 3">
    <name type="scientific">Stichopus japonicus</name>
    <name type="common">Sea cucumber</name>
    <dbReference type="NCBI Taxonomy" id="307972"/>
    <lineage>
        <taxon>Eukaryota</taxon>
        <taxon>Metazoa</taxon>
        <taxon>Echinodermata</taxon>
        <taxon>Eleutherozoa</taxon>
        <taxon>Echinozoa</taxon>
        <taxon>Holothuroidea</taxon>
        <taxon>Aspidochirotacea</taxon>
        <taxon>Aspidochirotida</taxon>
        <taxon>Stichopodidae</taxon>
        <taxon>Apostichopus</taxon>
    </lineage>
</organism>
<dbReference type="EMBL" id="MRZV01000053">
    <property type="protein sequence ID" value="PIK60563.1"/>
    <property type="molecule type" value="Genomic_DNA"/>
</dbReference>
<feature type="compositionally biased region" description="Polar residues" evidence="1">
    <location>
        <begin position="107"/>
        <end position="117"/>
    </location>
</feature>
<protein>
    <submittedName>
        <fullName evidence="2">Putative spermatogenesis-associated protein 22 isoform X2</fullName>
    </submittedName>
</protein>
<dbReference type="OrthoDB" id="10028206at2759"/>
<reference evidence="2 3" key="1">
    <citation type="journal article" date="2017" name="PLoS Biol.">
        <title>The sea cucumber genome provides insights into morphological evolution and visceral regeneration.</title>
        <authorList>
            <person name="Zhang X."/>
            <person name="Sun L."/>
            <person name="Yuan J."/>
            <person name="Sun Y."/>
            <person name="Gao Y."/>
            <person name="Zhang L."/>
            <person name="Li S."/>
            <person name="Dai H."/>
            <person name="Hamel J.F."/>
            <person name="Liu C."/>
            <person name="Yu Y."/>
            <person name="Liu S."/>
            <person name="Lin W."/>
            <person name="Guo K."/>
            <person name="Jin S."/>
            <person name="Xu P."/>
            <person name="Storey K.B."/>
            <person name="Huan P."/>
            <person name="Zhang T."/>
            <person name="Zhou Y."/>
            <person name="Zhang J."/>
            <person name="Lin C."/>
            <person name="Li X."/>
            <person name="Xing L."/>
            <person name="Huo D."/>
            <person name="Sun M."/>
            <person name="Wang L."/>
            <person name="Mercier A."/>
            <person name="Li F."/>
            <person name="Yang H."/>
            <person name="Xiang J."/>
        </authorList>
    </citation>
    <scope>NUCLEOTIDE SEQUENCE [LARGE SCALE GENOMIC DNA]</scope>
    <source>
        <strain evidence="2">Shaxun</strain>
        <tissue evidence="2">Muscle</tissue>
    </source>
</reference>
<dbReference type="STRING" id="307972.A0A2G8LJY5"/>
<feature type="region of interest" description="Disordered" evidence="1">
    <location>
        <begin position="77"/>
        <end position="171"/>
    </location>
</feature>
<evidence type="ECO:0000256" key="1">
    <source>
        <dbReference type="SAM" id="MobiDB-lite"/>
    </source>
</evidence>
<evidence type="ECO:0000313" key="2">
    <source>
        <dbReference type="EMBL" id="PIK60563.1"/>
    </source>
</evidence>
<proteinExistence type="predicted"/>
<dbReference type="Proteomes" id="UP000230750">
    <property type="component" value="Unassembled WGS sequence"/>
</dbReference>
<dbReference type="InterPro" id="IPR033536">
    <property type="entry name" value="Spata22"/>
</dbReference>
<comment type="caution">
    <text evidence="2">The sequence shown here is derived from an EMBL/GenBank/DDBJ whole genome shotgun (WGS) entry which is preliminary data.</text>
</comment>
<dbReference type="GO" id="GO:0051445">
    <property type="term" value="P:regulation of meiotic cell cycle"/>
    <property type="evidence" value="ECO:0007669"/>
    <property type="project" value="TreeGrafter"/>
</dbReference>
<feature type="compositionally biased region" description="Polar residues" evidence="1">
    <location>
        <begin position="125"/>
        <end position="147"/>
    </location>
</feature>
<dbReference type="GO" id="GO:0007276">
    <property type="term" value="P:gamete generation"/>
    <property type="evidence" value="ECO:0007669"/>
    <property type="project" value="InterPro"/>
</dbReference>
<dbReference type="PANTHER" id="PTHR35258:SF1">
    <property type="entry name" value="SPERMATOGENESIS-ASSOCIATED PROTEIN 22"/>
    <property type="match status" value="1"/>
</dbReference>
<dbReference type="GO" id="GO:0007129">
    <property type="term" value="P:homologous chromosome pairing at meiosis"/>
    <property type="evidence" value="ECO:0007669"/>
    <property type="project" value="InterPro"/>
</dbReference>
<keyword evidence="3" id="KW-1185">Reference proteome</keyword>
<dbReference type="AlphaFoldDB" id="A0A2G8LJY5"/>